<sequence length="50" mass="5771">MKLGKPWDRLMAPWSEAILDITVKMVVPTCGNLEGNMVYFMVFLSNKYTM</sequence>
<evidence type="ECO:0000313" key="1">
    <source>
        <dbReference type="EMBL" id="EMS34104.1"/>
    </source>
</evidence>
<keyword evidence="2" id="KW-1185">Reference proteome</keyword>
<dbReference type="InParanoid" id="M7XGY9"/>
<evidence type="ECO:0000313" key="2">
    <source>
        <dbReference type="Proteomes" id="UP000010953"/>
    </source>
</evidence>
<name>M7XGY9_9BACT</name>
<dbReference type="AlphaFoldDB" id="M7XGY9"/>
<accession>M7XGY9</accession>
<organism evidence="1 2">
    <name type="scientific">Mariniradius saccharolyticus AK6</name>
    <dbReference type="NCBI Taxonomy" id="1239962"/>
    <lineage>
        <taxon>Bacteria</taxon>
        <taxon>Pseudomonadati</taxon>
        <taxon>Bacteroidota</taxon>
        <taxon>Cytophagia</taxon>
        <taxon>Cytophagales</taxon>
        <taxon>Cyclobacteriaceae</taxon>
        <taxon>Mariniradius</taxon>
    </lineage>
</organism>
<dbReference type="Proteomes" id="UP000010953">
    <property type="component" value="Unassembled WGS sequence"/>
</dbReference>
<proteinExistence type="predicted"/>
<dbReference type="EMBL" id="AMZY02000007">
    <property type="protein sequence ID" value="EMS34104.1"/>
    <property type="molecule type" value="Genomic_DNA"/>
</dbReference>
<comment type="caution">
    <text evidence="1">The sequence shown here is derived from an EMBL/GenBank/DDBJ whole genome shotgun (WGS) entry which is preliminary data.</text>
</comment>
<protein>
    <submittedName>
        <fullName evidence="1">Uncharacterized protein</fullName>
    </submittedName>
</protein>
<reference evidence="1" key="1">
    <citation type="submission" date="2013-01" db="EMBL/GenBank/DDBJ databases">
        <title>Genome assembly of Mariniradius saccharolyticus AK6.</title>
        <authorList>
            <person name="Vaidya B."/>
            <person name="Khatri I."/>
            <person name="Tanuku N.R.S."/>
            <person name="Subramanian S."/>
            <person name="Pinnaka A."/>
        </authorList>
    </citation>
    <scope>NUCLEOTIDE SEQUENCE [LARGE SCALE GENOMIC DNA]</scope>
    <source>
        <strain evidence="1">AK6</strain>
    </source>
</reference>
<gene>
    <name evidence="1" type="ORF">C943_03921</name>
</gene>